<organism evidence="1 2">
    <name type="scientific">Croceitalea marina</name>
    <dbReference type="NCBI Taxonomy" id="1775166"/>
    <lineage>
        <taxon>Bacteria</taxon>
        <taxon>Pseudomonadati</taxon>
        <taxon>Bacteroidota</taxon>
        <taxon>Flavobacteriia</taxon>
        <taxon>Flavobacteriales</taxon>
        <taxon>Flavobacteriaceae</taxon>
        <taxon>Croceitalea</taxon>
    </lineage>
</organism>
<proteinExistence type="predicted"/>
<dbReference type="EMBL" id="JBHULB010000081">
    <property type="protein sequence ID" value="MFD2588696.1"/>
    <property type="molecule type" value="Genomic_DNA"/>
</dbReference>
<accession>A0ABW5N0U1</accession>
<dbReference type="PROSITE" id="PS51257">
    <property type="entry name" value="PROKAR_LIPOPROTEIN"/>
    <property type="match status" value="1"/>
</dbReference>
<evidence type="ECO:0000313" key="2">
    <source>
        <dbReference type="Proteomes" id="UP001597526"/>
    </source>
</evidence>
<dbReference type="Proteomes" id="UP001597526">
    <property type="component" value="Unassembled WGS sequence"/>
</dbReference>
<dbReference type="InterPro" id="IPR006626">
    <property type="entry name" value="PbH1"/>
</dbReference>
<dbReference type="InterPro" id="IPR012334">
    <property type="entry name" value="Pectin_lyas_fold"/>
</dbReference>
<evidence type="ECO:0000313" key="1">
    <source>
        <dbReference type="EMBL" id="MFD2588696.1"/>
    </source>
</evidence>
<keyword evidence="2" id="KW-1185">Reference proteome</keyword>
<name>A0ABW5N0U1_9FLAO</name>
<protein>
    <submittedName>
        <fullName evidence="1">Chondroitinase-B domain-containing protein</fullName>
    </submittedName>
</protein>
<dbReference type="Pfam" id="PF14592">
    <property type="entry name" value="Chondroitinas_B"/>
    <property type="match status" value="1"/>
</dbReference>
<dbReference type="InterPro" id="IPR011050">
    <property type="entry name" value="Pectin_lyase_fold/virulence"/>
</dbReference>
<dbReference type="Gene3D" id="2.160.20.10">
    <property type="entry name" value="Single-stranded right-handed beta-helix, Pectin lyase-like"/>
    <property type="match status" value="2"/>
</dbReference>
<sequence>MKKYSFSLLSSLLLFISCTENIVKTGITVTNISELNEAIANVTPGDEIIMSNGDWNDIEIKFAGYGEKDRPITLKAETAGGVIIKGKSDLKLGGEYLIVDGLHFRDGASPSNAVIEFAIDKNTVANHSKLTNCVIEDFNKAQRNQTDLWVLLKGRHNEVNHCYIAGKSNRGPTVRVDLEGNRNIKNYHKIINNHFGPRPPKGGPSAETIQIGNSFTSMSPSYTLVENNFFDRCNGEVEVISSKTNFNEFRNNVFYKSEGSLVTRHGNYCTVDGNYFIGDENSEQIGGIRLIGTGHWVINNYFYNLKGKVFRSPLAVMNGIPKSPLNRYIQVTDVVVAHNSWINCTSPLQFGVGSNVDQKDVLPASEIRSERAKRTVVANNLIYNEKGDVMPVVAHDSLDGIHFQSNLINNQGIAFPYDSGFDQEEFVISELEDNIFIPTIDLPDFKLYEGFEFDQIKKDVFGNSRENINGVGAISGTPKSTPNLMDKSKYGPIWYDISSMDTNEIQTHAVAKESELISAIAAAKSGDVISLGPGLYELGQSIKIDKELTIRSSNAKNKATIVYNGDAKTPLFEMNPKGQLTLDGISLKGGNSQYAFASLKSNMSSLYNLTVLNSEIVDFEYVLKGYKYSFSEYIKFNSTLIQDCKNGLELAAENDDKGDYNAENIFIENCQFINVSKNTINYYRGGYDESTVGGNLKVTNSSFNECGAQEENGILINTYGIINVDISGNKFIDNRVKMVARLWGAKNNSHENNELKNSGDLVVQENLPLKLMY</sequence>
<reference evidence="2" key="1">
    <citation type="journal article" date="2019" name="Int. J. Syst. Evol. Microbiol.">
        <title>The Global Catalogue of Microorganisms (GCM) 10K type strain sequencing project: providing services to taxonomists for standard genome sequencing and annotation.</title>
        <authorList>
            <consortium name="The Broad Institute Genomics Platform"/>
            <consortium name="The Broad Institute Genome Sequencing Center for Infectious Disease"/>
            <person name="Wu L."/>
            <person name="Ma J."/>
        </authorList>
    </citation>
    <scope>NUCLEOTIDE SEQUENCE [LARGE SCALE GENOMIC DNA]</scope>
    <source>
        <strain evidence="2">KCTC 52368</strain>
    </source>
</reference>
<dbReference type="SMART" id="SM00710">
    <property type="entry name" value="PbH1"/>
    <property type="match status" value="5"/>
</dbReference>
<dbReference type="InterPro" id="IPR039513">
    <property type="entry name" value="PL-6"/>
</dbReference>
<comment type="caution">
    <text evidence="1">The sequence shown here is derived from an EMBL/GenBank/DDBJ whole genome shotgun (WGS) entry which is preliminary data.</text>
</comment>
<dbReference type="RefSeq" id="WP_377768187.1">
    <property type="nucleotide sequence ID" value="NZ_JBHULB010000081.1"/>
</dbReference>
<dbReference type="SUPFAM" id="SSF51126">
    <property type="entry name" value="Pectin lyase-like"/>
    <property type="match status" value="2"/>
</dbReference>
<dbReference type="CDD" id="cd14251">
    <property type="entry name" value="PL-6"/>
    <property type="match status" value="1"/>
</dbReference>
<gene>
    <name evidence="1" type="ORF">ACFSQJ_17345</name>
</gene>